<comment type="caution">
    <text evidence="4">The sequence shown here is derived from an EMBL/GenBank/DDBJ whole genome shotgun (WGS) entry which is preliminary data.</text>
</comment>
<accession>A0A8H6T148</accession>
<dbReference type="Proteomes" id="UP000636479">
    <property type="component" value="Unassembled WGS sequence"/>
</dbReference>
<evidence type="ECO:0000313" key="5">
    <source>
        <dbReference type="Proteomes" id="UP000636479"/>
    </source>
</evidence>
<gene>
    <name evidence="4" type="ORF">MIND_00380200</name>
</gene>
<keyword evidence="2" id="KW-0812">Transmembrane</keyword>
<evidence type="ECO:0000259" key="3">
    <source>
        <dbReference type="Pfam" id="PF20152"/>
    </source>
</evidence>
<dbReference type="RefSeq" id="XP_037223520.1">
    <property type="nucleotide sequence ID" value="XM_037360635.1"/>
</dbReference>
<proteinExistence type="predicted"/>
<feature type="transmembrane region" description="Helical" evidence="2">
    <location>
        <begin position="156"/>
        <end position="176"/>
    </location>
</feature>
<evidence type="ECO:0000256" key="2">
    <source>
        <dbReference type="SAM" id="Phobius"/>
    </source>
</evidence>
<feature type="transmembrane region" description="Helical" evidence="2">
    <location>
        <begin position="113"/>
        <end position="136"/>
    </location>
</feature>
<dbReference type="Pfam" id="PF20152">
    <property type="entry name" value="DUF6534"/>
    <property type="match status" value="1"/>
</dbReference>
<keyword evidence="2" id="KW-0472">Membrane</keyword>
<dbReference type="OrthoDB" id="3203775at2759"/>
<keyword evidence="5" id="KW-1185">Reference proteome</keyword>
<evidence type="ECO:0000313" key="4">
    <source>
        <dbReference type="EMBL" id="KAF7310070.1"/>
    </source>
</evidence>
<dbReference type="GeneID" id="59343151"/>
<feature type="domain" description="DUF6534" evidence="3">
    <location>
        <begin position="163"/>
        <end position="247"/>
    </location>
</feature>
<reference evidence="4" key="1">
    <citation type="submission" date="2020-05" db="EMBL/GenBank/DDBJ databases">
        <title>Mycena genomes resolve the evolution of fungal bioluminescence.</title>
        <authorList>
            <person name="Tsai I.J."/>
        </authorList>
    </citation>
    <scope>NUCLEOTIDE SEQUENCE</scope>
    <source>
        <strain evidence="4">171206Taipei</strain>
    </source>
</reference>
<organism evidence="4 5">
    <name type="scientific">Mycena indigotica</name>
    <dbReference type="NCBI Taxonomy" id="2126181"/>
    <lineage>
        <taxon>Eukaryota</taxon>
        <taxon>Fungi</taxon>
        <taxon>Dikarya</taxon>
        <taxon>Basidiomycota</taxon>
        <taxon>Agaricomycotina</taxon>
        <taxon>Agaricomycetes</taxon>
        <taxon>Agaricomycetidae</taxon>
        <taxon>Agaricales</taxon>
        <taxon>Marasmiineae</taxon>
        <taxon>Mycenaceae</taxon>
        <taxon>Mycena</taxon>
    </lineage>
</organism>
<dbReference type="AlphaFoldDB" id="A0A8H6T148"/>
<dbReference type="PANTHER" id="PTHR40465">
    <property type="entry name" value="CHROMOSOME 1, WHOLE GENOME SHOTGUN SEQUENCE"/>
    <property type="match status" value="1"/>
</dbReference>
<feature type="transmembrane region" description="Helical" evidence="2">
    <location>
        <begin position="12"/>
        <end position="32"/>
    </location>
</feature>
<dbReference type="PANTHER" id="PTHR40465:SF1">
    <property type="entry name" value="DUF6534 DOMAIN-CONTAINING PROTEIN"/>
    <property type="match status" value="1"/>
</dbReference>
<protein>
    <recommendedName>
        <fullName evidence="3">DUF6534 domain-containing protein</fullName>
    </recommendedName>
</protein>
<name>A0A8H6T148_9AGAR</name>
<sequence length="319" mass="34922">MEAFRTFGGYVVGSWVASILYGAALVQTVRYFHNFPDDHWLRKAIVTFAMLFGLVALIGDYSNVYLMLVTFWGDAGPKPSWTRPVYGTLNGTIGILVNAYLISRIWVLTKNIFIAVFLSTVVVLSLVMLLVGNILVGTTSDLTTPRGQLAHTAMKIWAISFTFLDFAISGILVMKLRSMKSSFQSTNNMIHCLIVGAVRTGLTTALITLFLLAFFLVDSSTSVPPMFHSMLGPASLHTLFANLLSRRLNSSGPSGASRTTSDSRPNMNNTIMMDGIQVHRTAIVTIDPPEDVGLSTRMDIESVGKEDAESYSGQKVVFD</sequence>
<feature type="region of interest" description="Disordered" evidence="1">
    <location>
        <begin position="249"/>
        <end position="269"/>
    </location>
</feature>
<feature type="transmembrane region" description="Helical" evidence="2">
    <location>
        <begin position="84"/>
        <end position="101"/>
    </location>
</feature>
<feature type="transmembrane region" description="Helical" evidence="2">
    <location>
        <begin position="188"/>
        <end position="214"/>
    </location>
</feature>
<dbReference type="EMBL" id="JACAZF010000003">
    <property type="protein sequence ID" value="KAF7310070.1"/>
    <property type="molecule type" value="Genomic_DNA"/>
</dbReference>
<keyword evidence="2" id="KW-1133">Transmembrane helix</keyword>
<dbReference type="InterPro" id="IPR045339">
    <property type="entry name" value="DUF6534"/>
</dbReference>
<evidence type="ECO:0000256" key="1">
    <source>
        <dbReference type="SAM" id="MobiDB-lite"/>
    </source>
</evidence>
<feature type="transmembrane region" description="Helical" evidence="2">
    <location>
        <begin position="44"/>
        <end position="72"/>
    </location>
</feature>